<dbReference type="AlphaFoldDB" id="A0A6G9AS14"/>
<gene>
    <name evidence="1" type="ORF">G8759_22530</name>
</gene>
<evidence type="ECO:0000313" key="2">
    <source>
        <dbReference type="Proteomes" id="UP000501802"/>
    </source>
</evidence>
<organism evidence="1 2">
    <name type="scientific">Spirosoma aureum</name>
    <dbReference type="NCBI Taxonomy" id="2692134"/>
    <lineage>
        <taxon>Bacteria</taxon>
        <taxon>Pseudomonadati</taxon>
        <taxon>Bacteroidota</taxon>
        <taxon>Cytophagia</taxon>
        <taxon>Cytophagales</taxon>
        <taxon>Cytophagaceae</taxon>
        <taxon>Spirosoma</taxon>
    </lineage>
</organism>
<name>A0A6G9AS14_9BACT</name>
<dbReference type="RefSeq" id="WP_167212794.1">
    <property type="nucleotide sequence ID" value="NZ_CP050063.1"/>
</dbReference>
<sequence>MAYSNNYIENKLNGVKVFEYKRASPAFRSLVIISKFRRFARFGESPNG</sequence>
<proteinExistence type="predicted"/>
<accession>A0A6G9AS14</accession>
<dbReference type="Proteomes" id="UP000501802">
    <property type="component" value="Chromosome"/>
</dbReference>
<dbReference type="KEGG" id="spib:G8759_22530"/>
<dbReference type="EMBL" id="CP050063">
    <property type="protein sequence ID" value="QIP15200.1"/>
    <property type="molecule type" value="Genomic_DNA"/>
</dbReference>
<protein>
    <submittedName>
        <fullName evidence="1">Uncharacterized protein</fullName>
    </submittedName>
</protein>
<keyword evidence="2" id="KW-1185">Reference proteome</keyword>
<evidence type="ECO:0000313" key="1">
    <source>
        <dbReference type="EMBL" id="QIP15200.1"/>
    </source>
</evidence>
<reference evidence="1 2" key="1">
    <citation type="submission" date="2020-03" db="EMBL/GenBank/DDBJ databases">
        <authorList>
            <person name="Kim M.K."/>
        </authorList>
    </citation>
    <scope>NUCLEOTIDE SEQUENCE [LARGE SCALE GENOMIC DNA]</scope>
    <source>
        <strain evidence="1 2">BT328</strain>
    </source>
</reference>